<accession>A0AAD4LZX1</accession>
<reference evidence="2" key="1">
    <citation type="journal article" date="2022" name="New Phytol.">
        <title>Evolutionary transition to the ectomycorrhizal habit in the genomes of a hyperdiverse lineage of mushroom-forming fungi.</title>
        <authorList>
            <person name="Looney B."/>
            <person name="Miyauchi S."/>
            <person name="Morin E."/>
            <person name="Drula E."/>
            <person name="Courty P.E."/>
            <person name="Kohler A."/>
            <person name="Kuo A."/>
            <person name="LaButti K."/>
            <person name="Pangilinan J."/>
            <person name="Lipzen A."/>
            <person name="Riley R."/>
            <person name="Andreopoulos W."/>
            <person name="He G."/>
            <person name="Johnson J."/>
            <person name="Nolan M."/>
            <person name="Tritt A."/>
            <person name="Barry K.W."/>
            <person name="Grigoriev I.V."/>
            <person name="Nagy L.G."/>
            <person name="Hibbett D."/>
            <person name="Henrissat B."/>
            <person name="Matheny P.B."/>
            <person name="Labbe J."/>
            <person name="Martin F.M."/>
        </authorList>
    </citation>
    <scope>NUCLEOTIDE SEQUENCE</scope>
    <source>
        <strain evidence="2">BPL690</strain>
    </source>
</reference>
<evidence type="ECO:0000313" key="2">
    <source>
        <dbReference type="EMBL" id="KAI0297065.1"/>
    </source>
</evidence>
<keyword evidence="1" id="KW-0732">Signal</keyword>
<evidence type="ECO:0008006" key="4">
    <source>
        <dbReference type="Google" id="ProtNLM"/>
    </source>
</evidence>
<protein>
    <recommendedName>
        <fullName evidence="4">Secreted protein</fullName>
    </recommendedName>
</protein>
<comment type="caution">
    <text evidence="2">The sequence shown here is derived from an EMBL/GenBank/DDBJ whole genome shotgun (WGS) entry which is preliminary data.</text>
</comment>
<evidence type="ECO:0000256" key="1">
    <source>
        <dbReference type="SAM" id="SignalP"/>
    </source>
</evidence>
<proteinExistence type="predicted"/>
<keyword evidence="3" id="KW-1185">Reference proteome</keyword>
<dbReference type="EMBL" id="WTXG01000041">
    <property type="protein sequence ID" value="KAI0297065.1"/>
    <property type="molecule type" value="Genomic_DNA"/>
</dbReference>
<organism evidence="2 3">
    <name type="scientific">Multifurca ochricompacta</name>
    <dbReference type="NCBI Taxonomy" id="376703"/>
    <lineage>
        <taxon>Eukaryota</taxon>
        <taxon>Fungi</taxon>
        <taxon>Dikarya</taxon>
        <taxon>Basidiomycota</taxon>
        <taxon>Agaricomycotina</taxon>
        <taxon>Agaricomycetes</taxon>
        <taxon>Russulales</taxon>
        <taxon>Russulaceae</taxon>
        <taxon>Multifurca</taxon>
    </lineage>
</organism>
<dbReference type="Proteomes" id="UP001203297">
    <property type="component" value="Unassembled WGS sequence"/>
</dbReference>
<name>A0AAD4LZX1_9AGAM</name>
<evidence type="ECO:0000313" key="3">
    <source>
        <dbReference type="Proteomes" id="UP001203297"/>
    </source>
</evidence>
<dbReference type="AlphaFoldDB" id="A0AAD4LZX1"/>
<sequence>MSPPLLFPAFVSLLTWFDWIDVAFRFSYDVSMTTDLKSTPQMRISQGIRIISLLKEPFSHRLPPHRTQRSLSLC</sequence>
<gene>
    <name evidence="2" type="ORF">B0F90DRAFT_1742845</name>
</gene>
<feature type="chain" id="PRO_5041979905" description="Secreted protein" evidence="1">
    <location>
        <begin position="26"/>
        <end position="74"/>
    </location>
</feature>
<feature type="signal peptide" evidence="1">
    <location>
        <begin position="1"/>
        <end position="25"/>
    </location>
</feature>